<comment type="caution">
    <text evidence="2">The sequence shown here is derived from an EMBL/GenBank/DDBJ whole genome shotgun (WGS) entry which is preliminary data.</text>
</comment>
<proteinExistence type="predicted"/>
<keyword evidence="3" id="KW-1185">Reference proteome</keyword>
<name>A0A8J6HQP4_TENMO</name>
<gene>
    <name evidence="2" type="ORF">GEV33_002905</name>
</gene>
<dbReference type="GO" id="GO:0008305">
    <property type="term" value="C:integrin complex"/>
    <property type="evidence" value="ECO:0007669"/>
    <property type="project" value="TreeGrafter"/>
</dbReference>
<dbReference type="Gene3D" id="2.130.10.130">
    <property type="entry name" value="Integrin alpha, N-terminal"/>
    <property type="match status" value="1"/>
</dbReference>
<evidence type="ECO:0000313" key="2">
    <source>
        <dbReference type="EMBL" id="KAH0819886.1"/>
    </source>
</evidence>
<feature type="chain" id="PRO_5035310947" evidence="1">
    <location>
        <begin position="23"/>
        <end position="326"/>
    </location>
</feature>
<dbReference type="GO" id="GO:0007160">
    <property type="term" value="P:cell-matrix adhesion"/>
    <property type="evidence" value="ECO:0007669"/>
    <property type="project" value="TreeGrafter"/>
</dbReference>
<protein>
    <submittedName>
        <fullName evidence="2">Uncharacterized protein</fullName>
    </submittedName>
</protein>
<dbReference type="GO" id="GO:0007229">
    <property type="term" value="P:integrin-mediated signaling pathway"/>
    <property type="evidence" value="ECO:0007669"/>
    <property type="project" value="TreeGrafter"/>
</dbReference>
<dbReference type="Proteomes" id="UP000719412">
    <property type="component" value="Unassembled WGS sequence"/>
</dbReference>
<organism evidence="2 3">
    <name type="scientific">Tenebrio molitor</name>
    <name type="common">Yellow mealworm beetle</name>
    <dbReference type="NCBI Taxonomy" id="7067"/>
    <lineage>
        <taxon>Eukaryota</taxon>
        <taxon>Metazoa</taxon>
        <taxon>Ecdysozoa</taxon>
        <taxon>Arthropoda</taxon>
        <taxon>Hexapoda</taxon>
        <taxon>Insecta</taxon>
        <taxon>Pterygota</taxon>
        <taxon>Neoptera</taxon>
        <taxon>Endopterygota</taxon>
        <taxon>Coleoptera</taxon>
        <taxon>Polyphaga</taxon>
        <taxon>Cucujiformia</taxon>
        <taxon>Tenebrionidae</taxon>
        <taxon>Tenebrio</taxon>
    </lineage>
</organism>
<dbReference type="EMBL" id="JABDTM020013406">
    <property type="protein sequence ID" value="KAH0819886.1"/>
    <property type="molecule type" value="Genomic_DNA"/>
</dbReference>
<feature type="signal peptide" evidence="1">
    <location>
        <begin position="1"/>
        <end position="22"/>
    </location>
</feature>
<dbReference type="InterPro" id="IPR028994">
    <property type="entry name" value="Integrin_alpha_N"/>
</dbReference>
<accession>A0A8J6HQP4</accession>
<dbReference type="GO" id="GO:0005178">
    <property type="term" value="F:integrin binding"/>
    <property type="evidence" value="ECO:0007669"/>
    <property type="project" value="TreeGrafter"/>
</dbReference>
<reference evidence="2" key="2">
    <citation type="submission" date="2021-08" db="EMBL/GenBank/DDBJ databases">
        <authorList>
            <person name="Eriksson T."/>
        </authorList>
    </citation>
    <scope>NUCLEOTIDE SEQUENCE</scope>
    <source>
        <strain evidence="2">Stoneville</strain>
        <tissue evidence="2">Whole head</tissue>
    </source>
</reference>
<reference evidence="2" key="1">
    <citation type="journal article" date="2020" name="J Insects Food Feed">
        <title>The yellow mealworm (Tenebrio molitor) genome: a resource for the emerging insects as food and feed industry.</title>
        <authorList>
            <person name="Eriksson T."/>
            <person name="Andere A."/>
            <person name="Kelstrup H."/>
            <person name="Emery V."/>
            <person name="Picard C."/>
        </authorList>
    </citation>
    <scope>NUCLEOTIDE SEQUENCE</scope>
    <source>
        <strain evidence="2">Stoneville</strain>
        <tissue evidence="2">Whole head</tissue>
    </source>
</reference>
<sequence>MCQCKLCVLCVVLCFCVYAVTTFNVDSYNYALYEGRTFDGRDPMFGFSMALHREGNRGCLREQFESFVAKLLSVTFRTPSVAQMSGLGPPLVEHVLWRLFSAFLAENLSYRKSRVLMLRLFFSGVKYDFMALHHYQYLQCVATSPAAVRGVAKDIILAPMFCKFGTSPGHHHYSKTDAFRRCTTNQIVISSHDEMLSTPTNSNKYVQTRIRDLRNPRRQTSLPFEDGAKAKVANGEDFLLFPGSPRGSAPSELINFSAWLIVGAPEAQSTIQRTVAFGGAVYRCPTDRDGDCEEIGFDTKVRDFLSVFVKEKYGNLGGIHLTTSAE</sequence>
<dbReference type="AlphaFoldDB" id="A0A8J6HQP4"/>
<dbReference type="PANTHER" id="PTHR23220">
    <property type="entry name" value="INTEGRIN ALPHA"/>
    <property type="match status" value="1"/>
</dbReference>
<keyword evidence="1" id="KW-0732">Signal</keyword>
<evidence type="ECO:0000256" key="1">
    <source>
        <dbReference type="SAM" id="SignalP"/>
    </source>
</evidence>
<dbReference type="GO" id="GO:0098609">
    <property type="term" value="P:cell-cell adhesion"/>
    <property type="evidence" value="ECO:0007669"/>
    <property type="project" value="TreeGrafter"/>
</dbReference>
<dbReference type="GO" id="GO:0033627">
    <property type="term" value="P:cell adhesion mediated by integrin"/>
    <property type="evidence" value="ECO:0007669"/>
    <property type="project" value="TreeGrafter"/>
</dbReference>
<dbReference type="PANTHER" id="PTHR23220:SF133">
    <property type="entry name" value="INTEGRIN ALPHA-PS2"/>
    <property type="match status" value="1"/>
</dbReference>
<dbReference type="GO" id="GO:0009897">
    <property type="term" value="C:external side of plasma membrane"/>
    <property type="evidence" value="ECO:0007669"/>
    <property type="project" value="TreeGrafter"/>
</dbReference>
<evidence type="ECO:0000313" key="3">
    <source>
        <dbReference type="Proteomes" id="UP000719412"/>
    </source>
</evidence>